<evidence type="ECO:0000259" key="7">
    <source>
        <dbReference type="Pfam" id="PF01171"/>
    </source>
</evidence>
<gene>
    <name evidence="6 8" type="primary">tilS</name>
    <name evidence="8" type="ORF">GT348_02230</name>
</gene>
<dbReference type="GO" id="GO:0005737">
    <property type="term" value="C:cytoplasm"/>
    <property type="evidence" value="ECO:0007669"/>
    <property type="project" value="UniProtKB-SubCell"/>
</dbReference>
<feature type="domain" description="tRNA(Ile)-lysidine/2-thiocytidine synthase N-terminal" evidence="7">
    <location>
        <begin position="31"/>
        <end position="203"/>
    </location>
</feature>
<evidence type="ECO:0000256" key="3">
    <source>
        <dbReference type="ARBA" id="ARBA00022741"/>
    </source>
</evidence>
<evidence type="ECO:0000256" key="1">
    <source>
        <dbReference type="ARBA" id="ARBA00022598"/>
    </source>
</evidence>
<sequence length="425" mass="47808">MPALPVTKDEFASLINKLGPFGPDDPRSPLALAVSGGGDSLALAYLARGWRKHIIAFIVDHALRAESRQEAELTQKRLEAMGVPAHILTLDSLKTGGLQERARDARFAILERACKNAGATALVLAHHEADQEETMWMRVEKKSGKSGLTGIAPRLYRGRIALIRPFLSIRPERLKETLRQANIAWCEDPSNHNRRFKRVQLRQDLTDLERHEMRSLQVKSVLDYRRDENDVAELLARHASWQAEGWIILESKALSVDDHNISQNLLGRLISLVGGNPYIPSRAQLAMLKENEQGTLGGVIVKKQLSHNFKGRRDYKEPKTNLLFMREERSLEGFCPAKSGQLWDNRWLYLGPDRTDCQIGPLGEKALSLRVNREVPAAVLKTVPALWHKGTVVSVAEGVRGLIKDLPRENFSWESRVIVTGTRLF</sequence>
<dbReference type="RefSeq" id="WP_160618325.1">
    <property type="nucleotide sequence ID" value="NZ_CP047652.1"/>
</dbReference>
<dbReference type="InterPro" id="IPR011063">
    <property type="entry name" value="TilS/TtcA_N"/>
</dbReference>
<keyword evidence="3 6" id="KW-0547">Nucleotide-binding</keyword>
<comment type="subcellular location">
    <subcellularLocation>
        <location evidence="6">Cytoplasm</location>
    </subcellularLocation>
</comment>
<dbReference type="InterPro" id="IPR014729">
    <property type="entry name" value="Rossmann-like_a/b/a_fold"/>
</dbReference>
<dbReference type="Pfam" id="PF01171">
    <property type="entry name" value="ATP_bind_3"/>
    <property type="match status" value="1"/>
</dbReference>
<dbReference type="SUPFAM" id="SSF52402">
    <property type="entry name" value="Adenine nucleotide alpha hydrolases-like"/>
    <property type="match status" value="1"/>
</dbReference>
<proteinExistence type="inferred from homology"/>
<keyword evidence="2 6" id="KW-0819">tRNA processing</keyword>
<dbReference type="EMBL" id="CP047652">
    <property type="protein sequence ID" value="QHI95247.1"/>
    <property type="molecule type" value="Genomic_DNA"/>
</dbReference>
<reference evidence="8 9" key="1">
    <citation type="submission" date="2020-01" db="EMBL/GenBank/DDBJ databases">
        <title>Genome sequencing of strain KACC 21507.</title>
        <authorList>
            <person name="Heo J."/>
            <person name="Kim S.-J."/>
            <person name="Kim J.-S."/>
            <person name="Hong S.-B."/>
            <person name="Kwon S.-W."/>
        </authorList>
    </citation>
    <scope>NUCLEOTIDE SEQUENCE [LARGE SCALE GENOMIC DNA]</scope>
    <source>
        <strain evidence="8 9">KACC 21507</strain>
    </source>
</reference>
<dbReference type="HAMAP" id="MF_01161">
    <property type="entry name" value="tRNA_Ile_lys_synt"/>
    <property type="match status" value="1"/>
</dbReference>
<dbReference type="Gene3D" id="3.40.50.620">
    <property type="entry name" value="HUPs"/>
    <property type="match status" value="1"/>
</dbReference>
<name>A0A6P1NEE1_9PROT</name>
<comment type="domain">
    <text evidence="6">The N-terminal region contains the highly conserved SGGXDS motif, predicted to be a P-loop motif involved in ATP binding.</text>
</comment>
<protein>
    <recommendedName>
        <fullName evidence="6">tRNA(Ile)-lysidine synthase</fullName>
        <ecNumber evidence="6">6.3.4.19</ecNumber>
    </recommendedName>
    <alternativeName>
        <fullName evidence="6">tRNA(Ile)-2-lysyl-cytidine synthase</fullName>
    </alternativeName>
    <alternativeName>
        <fullName evidence="6">tRNA(Ile)-lysidine synthetase</fullName>
    </alternativeName>
</protein>
<dbReference type="GO" id="GO:0005524">
    <property type="term" value="F:ATP binding"/>
    <property type="evidence" value="ECO:0007669"/>
    <property type="project" value="UniProtKB-UniRule"/>
</dbReference>
<dbReference type="PANTHER" id="PTHR43033">
    <property type="entry name" value="TRNA(ILE)-LYSIDINE SYNTHASE-RELATED"/>
    <property type="match status" value="1"/>
</dbReference>
<organism evidence="8 9">
    <name type="scientific">Aristophania vespae</name>
    <dbReference type="NCBI Taxonomy" id="2697033"/>
    <lineage>
        <taxon>Bacteria</taxon>
        <taxon>Pseudomonadati</taxon>
        <taxon>Pseudomonadota</taxon>
        <taxon>Alphaproteobacteria</taxon>
        <taxon>Acetobacterales</taxon>
        <taxon>Acetobacteraceae</taxon>
        <taxon>Aristophania</taxon>
    </lineage>
</organism>
<dbReference type="EC" id="6.3.4.19" evidence="6"/>
<dbReference type="KEGG" id="bomb:GT348_02230"/>
<evidence type="ECO:0000313" key="9">
    <source>
        <dbReference type="Proteomes" id="UP000463975"/>
    </source>
</evidence>
<evidence type="ECO:0000256" key="6">
    <source>
        <dbReference type="HAMAP-Rule" id="MF_01161"/>
    </source>
</evidence>
<keyword evidence="1 6" id="KW-0436">Ligase</keyword>
<evidence type="ECO:0000256" key="4">
    <source>
        <dbReference type="ARBA" id="ARBA00022840"/>
    </source>
</evidence>
<dbReference type="InterPro" id="IPR012795">
    <property type="entry name" value="tRNA_Ile_lys_synt_N"/>
</dbReference>
<comment type="catalytic activity">
    <reaction evidence="5 6">
        <text>cytidine(34) in tRNA(Ile2) + L-lysine + ATP = lysidine(34) in tRNA(Ile2) + AMP + diphosphate + H(+)</text>
        <dbReference type="Rhea" id="RHEA:43744"/>
        <dbReference type="Rhea" id="RHEA-COMP:10625"/>
        <dbReference type="Rhea" id="RHEA-COMP:10670"/>
        <dbReference type="ChEBI" id="CHEBI:15378"/>
        <dbReference type="ChEBI" id="CHEBI:30616"/>
        <dbReference type="ChEBI" id="CHEBI:32551"/>
        <dbReference type="ChEBI" id="CHEBI:33019"/>
        <dbReference type="ChEBI" id="CHEBI:82748"/>
        <dbReference type="ChEBI" id="CHEBI:83665"/>
        <dbReference type="ChEBI" id="CHEBI:456215"/>
        <dbReference type="EC" id="6.3.4.19"/>
    </reaction>
</comment>
<dbReference type="GO" id="GO:0006400">
    <property type="term" value="P:tRNA modification"/>
    <property type="evidence" value="ECO:0007669"/>
    <property type="project" value="UniProtKB-UniRule"/>
</dbReference>
<feature type="binding site" evidence="6">
    <location>
        <begin position="35"/>
        <end position="40"/>
    </location>
    <ligand>
        <name>ATP</name>
        <dbReference type="ChEBI" id="CHEBI:30616"/>
    </ligand>
</feature>
<keyword evidence="4 6" id="KW-0067">ATP-binding</keyword>
<evidence type="ECO:0000256" key="5">
    <source>
        <dbReference type="ARBA" id="ARBA00048539"/>
    </source>
</evidence>
<dbReference type="GO" id="GO:0032267">
    <property type="term" value="F:tRNA(Ile)-lysidine synthase activity"/>
    <property type="evidence" value="ECO:0007669"/>
    <property type="project" value="UniProtKB-EC"/>
</dbReference>
<comment type="function">
    <text evidence="6">Ligates lysine onto the cytidine present at position 34 of the AUA codon-specific tRNA(Ile) that contains the anticodon CAU, in an ATP-dependent manner. Cytidine is converted to lysidine, thus changing the amino acid specificity of the tRNA from methionine to isoleucine.</text>
</comment>
<keyword evidence="9" id="KW-1185">Reference proteome</keyword>
<dbReference type="NCBIfam" id="TIGR02432">
    <property type="entry name" value="lysidine_TilS_N"/>
    <property type="match status" value="1"/>
</dbReference>
<comment type="similarity">
    <text evidence="6">Belongs to the tRNA(Ile)-lysidine synthase family.</text>
</comment>
<dbReference type="Proteomes" id="UP000463975">
    <property type="component" value="Chromosome"/>
</dbReference>
<keyword evidence="6" id="KW-0963">Cytoplasm</keyword>
<dbReference type="CDD" id="cd01992">
    <property type="entry name" value="TilS_N"/>
    <property type="match status" value="1"/>
</dbReference>
<dbReference type="AlphaFoldDB" id="A0A6P1NEE1"/>
<dbReference type="InterPro" id="IPR012094">
    <property type="entry name" value="tRNA_Ile_lys_synt"/>
</dbReference>
<evidence type="ECO:0000256" key="2">
    <source>
        <dbReference type="ARBA" id="ARBA00022694"/>
    </source>
</evidence>
<accession>A0A6P1NEE1</accession>
<dbReference type="PANTHER" id="PTHR43033:SF1">
    <property type="entry name" value="TRNA(ILE)-LYSIDINE SYNTHASE-RELATED"/>
    <property type="match status" value="1"/>
</dbReference>
<evidence type="ECO:0000313" key="8">
    <source>
        <dbReference type="EMBL" id="QHI95247.1"/>
    </source>
</evidence>